<dbReference type="RefSeq" id="WP_125022096.1">
    <property type="nucleotide sequence ID" value="NZ_CP034159.1"/>
</dbReference>
<dbReference type="KEGG" id="ccas:EIB73_01860"/>
<reference evidence="2" key="1">
    <citation type="submission" date="2018-11" db="EMBL/GenBank/DDBJ databases">
        <title>Proposal to divide the Flavobacteriaceae and reorganize its genera based on Amino Acid Identity values calculated from whole genome sequences.</title>
        <authorList>
            <person name="Nicholson A.C."/>
            <person name="Gulvik C.A."/>
            <person name="Whitney A.M."/>
            <person name="Humrighouse B.W."/>
            <person name="Bell M."/>
            <person name="Holmes B."/>
            <person name="Steigerwalt A.G."/>
            <person name="Villarma A."/>
            <person name="Sheth M."/>
            <person name="Batra D."/>
            <person name="Pryor J."/>
            <person name="Bernardet J.-F."/>
            <person name="Hugo C."/>
            <person name="Kampfer P."/>
            <person name="Newman J.D."/>
            <person name="McQuiston J.R."/>
        </authorList>
    </citation>
    <scope>NUCLEOTIDE SEQUENCE [LARGE SCALE GENOMIC DNA]</scope>
    <source>
        <strain evidence="2">G0081</strain>
    </source>
</reference>
<dbReference type="Proteomes" id="UP000270185">
    <property type="component" value="Chromosome"/>
</dbReference>
<evidence type="ECO:0000313" key="1">
    <source>
        <dbReference type="EMBL" id="AZI31997.1"/>
    </source>
</evidence>
<proteinExistence type="predicted"/>
<gene>
    <name evidence="1" type="ORF">EIB73_01860</name>
</gene>
<sequence length="127" mass="15299">MKKWFIYFLLCTYLTSFSEVRQLVKMPRLVEHFISHKMANHDMSIYAFIKMHYIDEHIVDSDYKQDMKLPFKTHDFSHSIVNLNIPPESPSLNILQQSIYVDRSTHFSYSEKYYPSVFSKIWEPPKI</sequence>
<protein>
    <submittedName>
        <fullName evidence="1">Uncharacterized protein</fullName>
    </submittedName>
</protein>
<dbReference type="AlphaFoldDB" id="A0A3G8XJR5"/>
<keyword evidence="2" id="KW-1185">Reference proteome</keyword>
<organism evidence="1 2">
    <name type="scientific">Kaistella carnis</name>
    <dbReference type="NCBI Taxonomy" id="1241979"/>
    <lineage>
        <taxon>Bacteria</taxon>
        <taxon>Pseudomonadati</taxon>
        <taxon>Bacteroidota</taxon>
        <taxon>Flavobacteriia</taxon>
        <taxon>Flavobacteriales</taxon>
        <taxon>Weeksellaceae</taxon>
        <taxon>Chryseobacterium group</taxon>
        <taxon>Kaistella</taxon>
    </lineage>
</organism>
<evidence type="ECO:0000313" key="2">
    <source>
        <dbReference type="Proteomes" id="UP000270185"/>
    </source>
</evidence>
<name>A0A3G8XJR5_9FLAO</name>
<accession>A0A3G8XJR5</accession>
<dbReference type="OrthoDB" id="894042at2"/>
<dbReference type="EMBL" id="CP034159">
    <property type="protein sequence ID" value="AZI31997.1"/>
    <property type="molecule type" value="Genomic_DNA"/>
</dbReference>